<dbReference type="AlphaFoldDB" id="A0A940SUM8"/>
<dbReference type="SUPFAM" id="SSF52402">
    <property type="entry name" value="Adenine nucleotide alpha hydrolases-like"/>
    <property type="match status" value="1"/>
</dbReference>
<dbReference type="InterPro" id="IPR006016">
    <property type="entry name" value="UspA"/>
</dbReference>
<evidence type="ECO:0000256" key="2">
    <source>
        <dbReference type="PIRNR" id="PIRNR006276"/>
    </source>
</evidence>
<comment type="subcellular location">
    <subcellularLocation>
        <location evidence="2">Cytoplasm</location>
    </subcellularLocation>
</comment>
<dbReference type="GO" id="GO:0005737">
    <property type="term" value="C:cytoplasm"/>
    <property type="evidence" value="ECO:0007669"/>
    <property type="project" value="UniProtKB-SubCell"/>
</dbReference>
<reference evidence="4" key="1">
    <citation type="submission" date="2020-12" db="EMBL/GenBank/DDBJ databases">
        <title>Vagococcus allomyrinae sp. nov. and Enterococcus lavae sp. nov., isolated from the larvae of Allomyrina dichotoma.</title>
        <authorList>
            <person name="Lee S.D."/>
        </authorList>
    </citation>
    <scope>NUCLEOTIDE SEQUENCE</scope>
    <source>
        <strain evidence="4">BWB3-3</strain>
    </source>
</reference>
<organism evidence="4 5">
    <name type="scientific">Vagococcus allomyrinae</name>
    <dbReference type="NCBI Taxonomy" id="2794353"/>
    <lineage>
        <taxon>Bacteria</taxon>
        <taxon>Bacillati</taxon>
        <taxon>Bacillota</taxon>
        <taxon>Bacilli</taxon>
        <taxon>Lactobacillales</taxon>
        <taxon>Enterococcaceae</taxon>
        <taxon>Vagococcus</taxon>
    </lineage>
</organism>
<evidence type="ECO:0000259" key="3">
    <source>
        <dbReference type="Pfam" id="PF00582"/>
    </source>
</evidence>
<dbReference type="PIRSF" id="PIRSF006276">
    <property type="entry name" value="UspA"/>
    <property type="match status" value="1"/>
</dbReference>
<dbReference type="PANTHER" id="PTHR46268">
    <property type="entry name" value="STRESS RESPONSE PROTEIN NHAX"/>
    <property type="match status" value="1"/>
</dbReference>
<feature type="domain" description="UspA" evidence="3">
    <location>
        <begin position="6"/>
        <end position="145"/>
    </location>
</feature>
<keyword evidence="2" id="KW-0963">Cytoplasm</keyword>
<accession>A0A940SUM8</accession>
<evidence type="ECO:0000313" key="4">
    <source>
        <dbReference type="EMBL" id="MBP1044487.1"/>
    </source>
</evidence>
<dbReference type="CDD" id="cd00293">
    <property type="entry name" value="USP-like"/>
    <property type="match status" value="1"/>
</dbReference>
<dbReference type="InterPro" id="IPR006015">
    <property type="entry name" value="Universal_stress_UspA"/>
</dbReference>
<dbReference type="PANTHER" id="PTHR46268:SF6">
    <property type="entry name" value="UNIVERSAL STRESS PROTEIN UP12"/>
    <property type="match status" value="1"/>
</dbReference>
<dbReference type="Proteomes" id="UP000674938">
    <property type="component" value="Unassembled WGS sequence"/>
</dbReference>
<protein>
    <recommendedName>
        <fullName evidence="2">Universal stress protein</fullName>
    </recommendedName>
</protein>
<evidence type="ECO:0000313" key="5">
    <source>
        <dbReference type="Proteomes" id="UP000674938"/>
    </source>
</evidence>
<proteinExistence type="inferred from homology"/>
<dbReference type="Gene3D" id="3.40.50.620">
    <property type="entry name" value="HUPs"/>
    <property type="match status" value="1"/>
</dbReference>
<name>A0A940SUM8_9ENTE</name>
<dbReference type="Pfam" id="PF00582">
    <property type="entry name" value="Usp"/>
    <property type="match status" value="1"/>
</dbReference>
<dbReference type="InterPro" id="IPR014729">
    <property type="entry name" value="Rossmann-like_a/b/a_fold"/>
</dbReference>
<keyword evidence="5" id="KW-1185">Reference proteome</keyword>
<dbReference type="EMBL" id="JAEEGA010000029">
    <property type="protein sequence ID" value="MBP1044487.1"/>
    <property type="molecule type" value="Genomic_DNA"/>
</dbReference>
<dbReference type="PRINTS" id="PR01438">
    <property type="entry name" value="UNVRSLSTRESS"/>
</dbReference>
<comment type="similarity">
    <text evidence="1 2">Belongs to the universal stress protein A family.</text>
</comment>
<comment type="caution">
    <text evidence="4">The sequence shown here is derived from an EMBL/GenBank/DDBJ whole genome shotgun (WGS) entry which is preliminary data.</text>
</comment>
<gene>
    <name evidence="4" type="ORF">I6N95_26105</name>
</gene>
<sequence length="150" mass="16873">MMLPNYQRVLVANDGSENSLLAFKEAVEIAKRNQASLYILRVVDTRIDPFAPYIIEGVIEEQLEEAKRDMNELADLAKEYGVSDVYPLVKQGQPRDIITNKVPERENIDLLVVGATGKTGLDKLWIGSTTNYVVNHATCNVLVIRNKKEK</sequence>
<dbReference type="RefSeq" id="WP_209532991.1">
    <property type="nucleotide sequence ID" value="NZ_JAEEGA010000029.1"/>
</dbReference>
<evidence type="ECO:0000256" key="1">
    <source>
        <dbReference type="ARBA" id="ARBA00008791"/>
    </source>
</evidence>